<dbReference type="Proteomes" id="UP000234331">
    <property type="component" value="Unassembled WGS sequence"/>
</dbReference>
<protein>
    <recommendedName>
        <fullName evidence="1">DUF6879 domain-containing protein</fullName>
    </recommendedName>
</protein>
<dbReference type="RefSeq" id="WP_101830596.1">
    <property type="nucleotide sequence ID" value="NZ_FZMO01000055.1"/>
</dbReference>
<name>A0A2I2KLR4_9ACTN</name>
<dbReference type="InterPro" id="IPR049244">
    <property type="entry name" value="DUF6879"/>
</dbReference>
<sequence>MTPAELMALYGSFTAEAIRLESRQYYEVPGDADRQRAYREGHPLPDRPAKTATVQIIRDAVAAGKTFGRVHIVDEPLSDYVRYELDAAYPENVAAGEQVWIVDRASHPDLVPVQRDFVLFDRGTDHASVVWYDYTPDGTLTGYTPGTPTDLAACTELLDLARTHALPLADYMTTRFRTSH</sequence>
<evidence type="ECO:0000313" key="3">
    <source>
        <dbReference type="Proteomes" id="UP000234331"/>
    </source>
</evidence>
<accession>A0A2I2KLR4</accession>
<keyword evidence="3" id="KW-1185">Reference proteome</keyword>
<proteinExistence type="predicted"/>
<dbReference type="EMBL" id="FZMO01000055">
    <property type="protein sequence ID" value="SNQ46608.1"/>
    <property type="molecule type" value="Genomic_DNA"/>
</dbReference>
<dbReference type="OrthoDB" id="4562627at2"/>
<organism evidence="2 3">
    <name type="scientific">Frankia canadensis</name>
    <dbReference type="NCBI Taxonomy" id="1836972"/>
    <lineage>
        <taxon>Bacteria</taxon>
        <taxon>Bacillati</taxon>
        <taxon>Actinomycetota</taxon>
        <taxon>Actinomycetes</taxon>
        <taxon>Frankiales</taxon>
        <taxon>Frankiaceae</taxon>
        <taxon>Frankia</taxon>
    </lineage>
</organism>
<feature type="domain" description="DUF6879" evidence="1">
    <location>
        <begin position="5"/>
        <end position="172"/>
    </location>
</feature>
<reference evidence="2 3" key="1">
    <citation type="submission" date="2017-06" db="EMBL/GenBank/DDBJ databases">
        <authorList>
            <person name="Kim H.J."/>
            <person name="Triplett B.A."/>
        </authorList>
    </citation>
    <scope>NUCLEOTIDE SEQUENCE [LARGE SCALE GENOMIC DNA]</scope>
    <source>
        <strain evidence="2">FRACA_ARgP5</strain>
    </source>
</reference>
<gene>
    <name evidence="2" type="ORF">FRACA_1480015</name>
</gene>
<evidence type="ECO:0000259" key="1">
    <source>
        <dbReference type="Pfam" id="PF21806"/>
    </source>
</evidence>
<evidence type="ECO:0000313" key="2">
    <source>
        <dbReference type="EMBL" id="SNQ46608.1"/>
    </source>
</evidence>
<dbReference type="Pfam" id="PF21806">
    <property type="entry name" value="DUF6879"/>
    <property type="match status" value="1"/>
</dbReference>
<dbReference type="AlphaFoldDB" id="A0A2I2KLR4"/>